<evidence type="ECO:0000256" key="1">
    <source>
        <dbReference type="ARBA" id="ARBA00010403"/>
    </source>
</evidence>
<dbReference type="EMBL" id="BMZS01000002">
    <property type="protein sequence ID" value="GHD44787.1"/>
    <property type="molecule type" value="Genomic_DNA"/>
</dbReference>
<dbReference type="PANTHER" id="PTHR11365:SF23">
    <property type="entry name" value="HYPOTHETICAL 5-OXOPROLINASE (EUROFUNG)-RELATED"/>
    <property type="match status" value="1"/>
</dbReference>
<comment type="caution">
    <text evidence="6">The sequence shown here is derived from an EMBL/GenBank/DDBJ whole genome shotgun (WGS) entry which is preliminary data.</text>
</comment>
<evidence type="ECO:0000313" key="7">
    <source>
        <dbReference type="Proteomes" id="UP000630353"/>
    </source>
</evidence>
<dbReference type="InterPro" id="IPR043129">
    <property type="entry name" value="ATPase_NBD"/>
</dbReference>
<evidence type="ECO:0000259" key="3">
    <source>
        <dbReference type="Pfam" id="PF02538"/>
    </source>
</evidence>
<name>A0A919CPT6_9PROT</name>
<dbReference type="PANTHER" id="PTHR11365">
    <property type="entry name" value="5-OXOPROLINASE RELATED"/>
    <property type="match status" value="1"/>
</dbReference>
<protein>
    <submittedName>
        <fullName evidence="6">N-methylhydantoinase A</fullName>
    </submittedName>
</protein>
<dbReference type="Proteomes" id="UP000630353">
    <property type="component" value="Unassembled WGS sequence"/>
</dbReference>
<evidence type="ECO:0000313" key="6">
    <source>
        <dbReference type="EMBL" id="GHD44787.1"/>
    </source>
</evidence>
<dbReference type="InterPro" id="IPR045079">
    <property type="entry name" value="Oxoprolinase-like"/>
</dbReference>
<dbReference type="Pfam" id="PF19278">
    <property type="entry name" value="Hydant_A_C"/>
    <property type="match status" value="1"/>
</dbReference>
<evidence type="ECO:0000259" key="2">
    <source>
        <dbReference type="Pfam" id="PF01968"/>
    </source>
</evidence>
<dbReference type="InterPro" id="IPR049517">
    <property type="entry name" value="ACX-like_C"/>
</dbReference>
<organism evidence="6 7">
    <name type="scientific">Thalassobaculum fulvum</name>
    <dbReference type="NCBI Taxonomy" id="1633335"/>
    <lineage>
        <taxon>Bacteria</taxon>
        <taxon>Pseudomonadati</taxon>
        <taxon>Pseudomonadota</taxon>
        <taxon>Alphaproteobacteria</taxon>
        <taxon>Rhodospirillales</taxon>
        <taxon>Thalassobaculaceae</taxon>
        <taxon>Thalassobaculum</taxon>
    </lineage>
</organism>
<proteinExistence type="inferred from homology"/>
<dbReference type="GO" id="GO:0006749">
    <property type="term" value="P:glutathione metabolic process"/>
    <property type="evidence" value="ECO:0007669"/>
    <property type="project" value="TreeGrafter"/>
</dbReference>
<comment type="similarity">
    <text evidence="1">Belongs to the oxoprolinase family.</text>
</comment>
<dbReference type="InterPro" id="IPR008040">
    <property type="entry name" value="Hydant_A_N"/>
</dbReference>
<dbReference type="Pfam" id="PF01968">
    <property type="entry name" value="Hydantoinase_A"/>
    <property type="match status" value="1"/>
</dbReference>
<dbReference type="InterPro" id="IPR003692">
    <property type="entry name" value="Hydantoinase_B"/>
</dbReference>
<sequence length="1292" mass="137422">MASATARYRIGFDIGGTFTDFVLLDEDDRALRLHKCLTTPADPSVGALQGMRELLDAAGLSMSAVGHVVHGTTLATNAIIERKGARLGLLTTRGFRDILEMGTEQRYDIHDLFLTYPDALAPRRRRREIDERVDRDGRVVTPVDLEQVRAEVRALLDDGAEAIAVCFIHAYANPAHERAVRDLIRAEFPGVAVSASSDVHPQIKEYERSSTTAANAYVQPLMSEYVAKLSAALADQGFTGRFHLIQSSGGLTAPETAAELPIRFLESGPAGGAQATGLIGRAIGHPDVLSFDMGGTTAKAALIQDGEPDIAPMLEAGRVHRFKKGSGIPVFAPVIDMIEIGAGGGSIARVDDLGLLKVGPDSAGADPGPACYGAGGTQPTVTDANLLLGYLDPGYFLGGRMSLDVAAAEAAVAGLAGRLGLSTLEAAWGIYDLVSENMAGAARVHIVEKGRDPRGYAMVAMGGAGPLHAARVARKLGMREVVVPPASGAASALGFLGAPVSYEMARSFPVRIADPDYAAIEAMLAEMEAEGRQRLADAGAASGVTVQRKADMRLRGQMHELSVTMPGEPLSPDNLPSMVAAFTEEYQRRYTHLYDGAEIEVLNWRVVCTGPAPELSTRLAGGSTAERALKGHRKAWVPERGEVAEVPVYDRYSLRPGETVAGPAIVEEREATTIVPDACTVRVDEQFNLRLSLAELKAGQVLVGADTALDDAIARIEADPVGLEIMWSRLINVAEECWHTVIRTAFSLIIGEAQDFACEILDADGKQIVHSPRAMPVFNLTLPIAVNAMIERFPPETLEPGDVLVTNDPWLCAGHLFDIAVAVPVFREGRVVAFVGVVGHVSDIGGTKDSLNAREIYDEGFQIPPMKLFRAGKPNEDLLELFRENVRRPDQVLGDLHALVASGMTGAERIGEFMEEYGMHDLKALAAVVQRRAEAAMRQAIRSVPDGIYEHIVQGDGLDQAMTYPIQVSIQGDRVDISFDGAPPQMDRGGSNCTLTYTKAHATYPLKCIFSPDVPGNAGCYRPMGVDAPAGSILNCDRPLSVNMRTRTGWYIAPNVFGALADAAPDRVQAFTGLPSSALFYGIGPDGIVYSDHLFQGGGQGASAHGDGKSALLYPTSAANTSVELFETRVPALVLEKALMVDSGGPGRKRGGLGQVVSTRKLQDDGRPCQVGIYPNGVLTRVQGLFGGKAGAPSAGLVGRFGETPRDVGVGALSSLTGVDQFAELRISGGSGFGDPLTRGYDEVQADLDEGYVTPEGARRDYGCIVGADGRIDRVASDRLRKGEARETEPAE</sequence>
<dbReference type="InterPro" id="IPR002821">
    <property type="entry name" value="Hydantoinase_A"/>
</dbReference>
<reference evidence="6" key="2">
    <citation type="submission" date="2020-09" db="EMBL/GenBank/DDBJ databases">
        <authorList>
            <person name="Sun Q."/>
            <person name="Kim S."/>
        </authorList>
    </citation>
    <scope>NUCLEOTIDE SEQUENCE</scope>
    <source>
        <strain evidence="6">KCTC 42651</strain>
    </source>
</reference>
<feature type="domain" description="Hydantoinase A/oxoprolinase" evidence="2">
    <location>
        <begin position="208"/>
        <end position="502"/>
    </location>
</feature>
<feature type="domain" description="Acetophenone carboxylase-like C-terminal" evidence="5">
    <location>
        <begin position="521"/>
        <end position="686"/>
    </location>
</feature>
<accession>A0A919CPT6</accession>
<dbReference type="SUPFAM" id="SSF53067">
    <property type="entry name" value="Actin-like ATPase domain"/>
    <property type="match status" value="1"/>
</dbReference>
<dbReference type="Pfam" id="PF05378">
    <property type="entry name" value="Hydant_A_N"/>
    <property type="match status" value="1"/>
</dbReference>
<feature type="domain" description="Hydantoinase B/oxoprolinase" evidence="3">
    <location>
        <begin position="719"/>
        <end position="1236"/>
    </location>
</feature>
<feature type="domain" description="Hydantoinase/oxoprolinase N-terminal" evidence="4">
    <location>
        <begin position="9"/>
        <end position="187"/>
    </location>
</feature>
<evidence type="ECO:0000259" key="5">
    <source>
        <dbReference type="Pfam" id="PF19278"/>
    </source>
</evidence>
<dbReference type="Pfam" id="PF02538">
    <property type="entry name" value="Hydantoinase_B"/>
    <property type="match status" value="1"/>
</dbReference>
<dbReference type="GO" id="GO:0005829">
    <property type="term" value="C:cytosol"/>
    <property type="evidence" value="ECO:0007669"/>
    <property type="project" value="TreeGrafter"/>
</dbReference>
<dbReference type="GO" id="GO:0017168">
    <property type="term" value="F:5-oxoprolinase (ATP-hydrolyzing) activity"/>
    <property type="evidence" value="ECO:0007669"/>
    <property type="project" value="TreeGrafter"/>
</dbReference>
<evidence type="ECO:0000259" key="4">
    <source>
        <dbReference type="Pfam" id="PF05378"/>
    </source>
</evidence>
<keyword evidence="7" id="KW-1185">Reference proteome</keyword>
<dbReference type="RefSeq" id="WP_189988069.1">
    <property type="nucleotide sequence ID" value="NZ_BMZS01000002.1"/>
</dbReference>
<gene>
    <name evidence="6" type="ORF">GCM10017083_12630</name>
</gene>
<reference evidence="6" key="1">
    <citation type="journal article" date="2014" name="Int. J. Syst. Evol. Microbiol.">
        <title>Complete genome sequence of Corynebacterium casei LMG S-19264T (=DSM 44701T), isolated from a smear-ripened cheese.</title>
        <authorList>
            <consortium name="US DOE Joint Genome Institute (JGI-PGF)"/>
            <person name="Walter F."/>
            <person name="Albersmeier A."/>
            <person name="Kalinowski J."/>
            <person name="Ruckert C."/>
        </authorList>
    </citation>
    <scope>NUCLEOTIDE SEQUENCE</scope>
    <source>
        <strain evidence="6">KCTC 42651</strain>
    </source>
</reference>